<feature type="transmembrane region" description="Helical" evidence="1">
    <location>
        <begin position="89"/>
        <end position="111"/>
    </location>
</feature>
<dbReference type="SUPFAM" id="SSF81660">
    <property type="entry name" value="Metal cation-transporting ATPase, ATP-binding domain N"/>
    <property type="match status" value="1"/>
</dbReference>
<comment type="caution">
    <text evidence="2">The sequence shown here is derived from an EMBL/GenBank/DDBJ whole genome shotgun (WGS) entry which is preliminary data.</text>
</comment>
<keyword evidence="1" id="KW-0812">Transmembrane</keyword>
<feature type="non-terminal residue" evidence="2">
    <location>
        <position position="1"/>
    </location>
</feature>
<dbReference type="InterPro" id="IPR023299">
    <property type="entry name" value="ATPase_P-typ_cyto_dom_N"/>
</dbReference>
<evidence type="ECO:0000313" key="2">
    <source>
        <dbReference type="EMBL" id="HIS23998.1"/>
    </source>
</evidence>
<accession>A0A9D1JH82</accession>
<protein>
    <submittedName>
        <fullName evidence="2">Uncharacterized protein</fullName>
    </submittedName>
</protein>
<name>A0A9D1JH82_9FIRM</name>
<dbReference type="InterPro" id="IPR023214">
    <property type="entry name" value="HAD_sf"/>
</dbReference>
<reference evidence="2" key="2">
    <citation type="journal article" date="2021" name="PeerJ">
        <title>Extensive microbial diversity within the chicken gut microbiome revealed by metagenomics and culture.</title>
        <authorList>
            <person name="Gilroy R."/>
            <person name="Ravi A."/>
            <person name="Getino M."/>
            <person name="Pursley I."/>
            <person name="Horton D.L."/>
            <person name="Alikhan N.F."/>
            <person name="Baker D."/>
            <person name="Gharbi K."/>
            <person name="Hall N."/>
            <person name="Watson M."/>
            <person name="Adriaenssens E.M."/>
            <person name="Foster-Nyarko E."/>
            <person name="Jarju S."/>
            <person name="Secka A."/>
            <person name="Antonio M."/>
            <person name="Oren A."/>
            <person name="Chaudhuri R.R."/>
            <person name="La Ragione R."/>
            <person name="Hildebrand F."/>
            <person name="Pallen M.J."/>
        </authorList>
    </citation>
    <scope>NUCLEOTIDE SEQUENCE</scope>
    <source>
        <strain evidence="2">CHK157-1446</strain>
    </source>
</reference>
<dbReference type="Gene3D" id="3.40.50.1000">
    <property type="entry name" value="HAD superfamily/HAD-like"/>
    <property type="match status" value="1"/>
</dbReference>
<feature type="transmembrane region" description="Helical" evidence="1">
    <location>
        <begin position="57"/>
        <end position="77"/>
    </location>
</feature>
<dbReference type="EMBL" id="DVIR01000009">
    <property type="protein sequence ID" value="HIS23998.1"/>
    <property type="molecule type" value="Genomic_DNA"/>
</dbReference>
<dbReference type="GO" id="GO:0000166">
    <property type="term" value="F:nucleotide binding"/>
    <property type="evidence" value="ECO:0007669"/>
    <property type="project" value="InterPro"/>
</dbReference>
<organism evidence="2 3">
    <name type="scientific">Candidatus Faeciplasma gallinarum</name>
    <dbReference type="NCBI Taxonomy" id="2840799"/>
    <lineage>
        <taxon>Bacteria</taxon>
        <taxon>Bacillati</taxon>
        <taxon>Bacillota</taxon>
        <taxon>Clostridia</taxon>
        <taxon>Eubacteriales</taxon>
        <taxon>Oscillospiraceae</taxon>
        <taxon>Oscillospiraceae incertae sedis</taxon>
        <taxon>Candidatus Faeciplasma</taxon>
    </lineage>
</organism>
<evidence type="ECO:0000313" key="3">
    <source>
        <dbReference type="Proteomes" id="UP000823982"/>
    </source>
</evidence>
<proteinExistence type="predicted"/>
<sequence>YSKYAAVHIDDEEVAAKFTRGALTDFPSLATSRKTEFVRDFIKNSYSADLTDSFSKVYVPIAVGVSVLIGLITAFVYPERITEVSDRIYYAFACAAGTMSLCSAMGMMLVTNIPLAKASKKYLQSSAVMLGYSAVDKFADTNSLLIDAIDLFPDGMVDIINIKPIKKTPIEDGILYAASLCCQTESILRPSFYKMIKGKTEMLYPVESYIYEDGLGLSGWIENKRVLFGNRALMESHSIEGLPTLEKEASYAKGNSVVYLSIGGNLAMIFVVRAKASVSVTRGLKDLERQKITVILRSVDSLLSITKLSELFDVSPNTFKLLPFRYHAEYDAQTSYVASVSSEMIYSGRFASLAMLLTGAKRLQRSATVGVAVQTLSGLLGIVLAVIFAFVGSFGSVLTGTFVVVYNVIWALVTAIMQYAAKT</sequence>
<feature type="transmembrane region" description="Helical" evidence="1">
    <location>
        <begin position="371"/>
        <end position="391"/>
    </location>
</feature>
<dbReference type="Proteomes" id="UP000823982">
    <property type="component" value="Unassembled WGS sequence"/>
</dbReference>
<keyword evidence="1" id="KW-0472">Membrane</keyword>
<evidence type="ECO:0000256" key="1">
    <source>
        <dbReference type="SAM" id="Phobius"/>
    </source>
</evidence>
<feature type="transmembrane region" description="Helical" evidence="1">
    <location>
        <begin position="397"/>
        <end position="421"/>
    </location>
</feature>
<dbReference type="AlphaFoldDB" id="A0A9D1JH82"/>
<reference evidence="2" key="1">
    <citation type="submission" date="2020-10" db="EMBL/GenBank/DDBJ databases">
        <authorList>
            <person name="Gilroy R."/>
        </authorList>
    </citation>
    <scope>NUCLEOTIDE SEQUENCE</scope>
    <source>
        <strain evidence="2">CHK157-1446</strain>
    </source>
</reference>
<gene>
    <name evidence="2" type="ORF">IAD01_01130</name>
</gene>
<keyword evidence="1" id="KW-1133">Transmembrane helix</keyword>
<dbReference type="Gene3D" id="3.40.1110.10">
    <property type="entry name" value="Calcium-transporting ATPase, cytoplasmic domain N"/>
    <property type="match status" value="1"/>
</dbReference>